<evidence type="ECO:0000256" key="3">
    <source>
        <dbReference type="ARBA" id="ARBA00006001"/>
    </source>
</evidence>
<keyword evidence="5 18" id="KW-0479">Metal-binding</keyword>
<dbReference type="Pfam" id="PF01256">
    <property type="entry name" value="Carb_kinase"/>
    <property type="match status" value="1"/>
</dbReference>
<comment type="cofactor">
    <cofactor evidence="17">
        <name>Mg(2+)</name>
        <dbReference type="ChEBI" id="CHEBI:18420"/>
    </cofactor>
</comment>
<dbReference type="HAMAP" id="MF_01966">
    <property type="entry name" value="NADHX_epimerase"/>
    <property type="match status" value="1"/>
</dbReference>
<feature type="binding site" evidence="17">
    <location>
        <position position="389"/>
    </location>
    <ligand>
        <name>(6S)-NADPHX</name>
        <dbReference type="ChEBI" id="CHEBI:64076"/>
    </ligand>
</feature>
<evidence type="ECO:0000256" key="7">
    <source>
        <dbReference type="ARBA" id="ARBA00022840"/>
    </source>
</evidence>
<evidence type="ECO:0000256" key="9">
    <source>
        <dbReference type="ARBA" id="ARBA00022958"/>
    </source>
</evidence>
<dbReference type="PIRSF" id="PIRSF017184">
    <property type="entry name" value="Nnr"/>
    <property type="match status" value="1"/>
</dbReference>
<evidence type="ECO:0000313" key="23">
    <source>
        <dbReference type="Proteomes" id="UP000256900"/>
    </source>
</evidence>
<name>A0A3D9YZ58_9HYPH</name>
<evidence type="ECO:0000256" key="6">
    <source>
        <dbReference type="ARBA" id="ARBA00022741"/>
    </source>
</evidence>
<dbReference type="GO" id="GO:0052856">
    <property type="term" value="F:NAD(P)HX epimerase activity"/>
    <property type="evidence" value="ECO:0007669"/>
    <property type="project" value="UniProtKB-UniRule"/>
</dbReference>
<proteinExistence type="inferred from homology"/>
<keyword evidence="6 17" id="KW-0547">Nucleotide-binding</keyword>
<feature type="binding site" evidence="17">
    <location>
        <position position="466"/>
    </location>
    <ligand>
        <name>(6S)-NADPHX</name>
        <dbReference type="ChEBI" id="CHEBI:64076"/>
    </ligand>
</feature>
<comment type="cofactor">
    <cofactor evidence="18 19">
        <name>K(+)</name>
        <dbReference type="ChEBI" id="CHEBI:29103"/>
    </cofactor>
    <text evidence="18 19">Binds 1 potassium ion per subunit.</text>
</comment>
<keyword evidence="13" id="KW-0511">Multifunctional enzyme</keyword>
<feature type="binding site" evidence="18">
    <location>
        <begin position="132"/>
        <end position="138"/>
    </location>
    <ligand>
        <name>(6S)-NADPHX</name>
        <dbReference type="ChEBI" id="CHEBI:64076"/>
    </ligand>
</feature>
<dbReference type="PANTHER" id="PTHR12592:SF0">
    <property type="entry name" value="ATP-DEPENDENT (S)-NAD(P)H-HYDRATE DEHYDRATASE"/>
    <property type="match status" value="1"/>
</dbReference>
<dbReference type="Pfam" id="PF03853">
    <property type="entry name" value="YjeF_N"/>
    <property type="match status" value="1"/>
</dbReference>
<keyword evidence="23" id="KW-1185">Reference proteome</keyword>
<comment type="similarity">
    <text evidence="18">Belongs to the NnrE/AIBP family.</text>
</comment>
<dbReference type="InterPro" id="IPR004443">
    <property type="entry name" value="YjeF_N_dom"/>
</dbReference>
<feature type="binding site" evidence="17">
    <location>
        <position position="465"/>
    </location>
    <ligand>
        <name>AMP</name>
        <dbReference type="ChEBI" id="CHEBI:456215"/>
    </ligand>
</feature>
<comment type="catalytic activity">
    <reaction evidence="2 18 19">
        <text>(6R)-NADPHX = (6S)-NADPHX</text>
        <dbReference type="Rhea" id="RHEA:32227"/>
        <dbReference type="ChEBI" id="CHEBI:64076"/>
        <dbReference type="ChEBI" id="CHEBI:64077"/>
        <dbReference type="EC" id="5.1.99.6"/>
    </reaction>
</comment>
<evidence type="ECO:0000256" key="4">
    <source>
        <dbReference type="ARBA" id="ARBA00009524"/>
    </source>
</evidence>
<keyword evidence="11 18" id="KW-0413">Isomerase</keyword>
<evidence type="ECO:0000256" key="19">
    <source>
        <dbReference type="PIRNR" id="PIRNR017184"/>
    </source>
</evidence>
<dbReference type="InterPro" id="IPR029056">
    <property type="entry name" value="Ribokinase-like"/>
</dbReference>
<keyword evidence="7 17" id="KW-0067">ATP-binding</keyword>
<comment type="similarity">
    <text evidence="17">Belongs to the NnrD/CARKD family.</text>
</comment>
<dbReference type="EC" id="5.1.99.6" evidence="19"/>
<feature type="binding site" evidence="18">
    <location>
        <position position="165"/>
    </location>
    <ligand>
        <name>(6S)-NADPHX</name>
        <dbReference type="ChEBI" id="CHEBI:64076"/>
    </ligand>
</feature>
<dbReference type="Gene3D" id="3.40.50.10260">
    <property type="entry name" value="YjeF N-terminal domain"/>
    <property type="match status" value="1"/>
</dbReference>
<comment type="caution">
    <text evidence="18">Lacks conserved residue(s) required for the propagation of feature annotation.</text>
</comment>
<evidence type="ECO:0000256" key="10">
    <source>
        <dbReference type="ARBA" id="ARBA00023027"/>
    </source>
</evidence>
<comment type="caution">
    <text evidence="22">The sequence shown here is derived from an EMBL/GenBank/DDBJ whole genome shotgun (WGS) entry which is preliminary data.</text>
</comment>
<evidence type="ECO:0000256" key="17">
    <source>
        <dbReference type="HAMAP-Rule" id="MF_01965"/>
    </source>
</evidence>
<dbReference type="CDD" id="cd01171">
    <property type="entry name" value="YXKO-related"/>
    <property type="match status" value="1"/>
</dbReference>
<evidence type="ECO:0000256" key="11">
    <source>
        <dbReference type="ARBA" id="ARBA00023235"/>
    </source>
</evidence>
<dbReference type="SUPFAM" id="SSF64153">
    <property type="entry name" value="YjeF N-terminal domain-like"/>
    <property type="match status" value="1"/>
</dbReference>
<protein>
    <recommendedName>
        <fullName evidence="19">Bifunctional NAD(P)H-hydrate repair enzyme</fullName>
    </recommendedName>
    <alternativeName>
        <fullName evidence="19">Nicotinamide nucleotide repair protein</fullName>
    </alternativeName>
    <domain>
        <recommendedName>
            <fullName evidence="19">ADP-dependent (S)-NAD(P)H-hydrate dehydratase</fullName>
            <ecNumber evidence="19">4.2.1.136</ecNumber>
        </recommendedName>
        <alternativeName>
            <fullName evidence="19">ADP-dependent NAD(P)HX dehydratase</fullName>
        </alternativeName>
    </domain>
    <domain>
        <recommendedName>
            <fullName evidence="19">NAD(P)H-hydrate epimerase</fullName>
            <ecNumber evidence="19">5.1.99.6</ecNumber>
        </recommendedName>
    </domain>
</protein>
<dbReference type="GO" id="GO:0005524">
    <property type="term" value="F:ATP binding"/>
    <property type="evidence" value="ECO:0007669"/>
    <property type="project" value="UniProtKB-UniRule"/>
</dbReference>
<dbReference type="EC" id="4.2.1.136" evidence="19"/>
<feature type="binding site" evidence="17">
    <location>
        <position position="330"/>
    </location>
    <ligand>
        <name>(6S)-NADPHX</name>
        <dbReference type="ChEBI" id="CHEBI:64076"/>
    </ligand>
</feature>
<feature type="binding site" evidence="18">
    <location>
        <position position="168"/>
    </location>
    <ligand>
        <name>K(+)</name>
        <dbReference type="ChEBI" id="CHEBI:29103"/>
    </ligand>
</feature>
<dbReference type="NCBIfam" id="TIGR00196">
    <property type="entry name" value="yjeF_cterm"/>
    <property type="match status" value="1"/>
</dbReference>
<comment type="function">
    <text evidence="18">Catalyzes the epimerization of the S- and R-forms of NAD(P)HX, a damaged form of NAD(P)H that is a result of enzymatic or heat-dependent hydration. This is a prerequisite for the S-specific NAD(P)H-hydrate dehydratase to allow the repair of both epimers of NAD(P)HX.</text>
</comment>
<comment type="similarity">
    <text evidence="3 19">In the N-terminal section; belongs to the NnrE/AIBP family.</text>
</comment>
<dbReference type="RefSeq" id="WP_115836352.1">
    <property type="nucleotide sequence ID" value="NZ_CP025086.1"/>
</dbReference>
<dbReference type="GO" id="GO:0046872">
    <property type="term" value="F:metal ion binding"/>
    <property type="evidence" value="ECO:0007669"/>
    <property type="project" value="UniProtKB-UniRule"/>
</dbReference>
<evidence type="ECO:0000256" key="12">
    <source>
        <dbReference type="ARBA" id="ARBA00023239"/>
    </source>
</evidence>
<keyword evidence="12 17" id="KW-0456">Lyase</keyword>
<reference evidence="22 23" key="1">
    <citation type="submission" date="2018-08" db="EMBL/GenBank/DDBJ databases">
        <title>Genomic Encyclopedia of Type Strains, Phase IV (KMG-IV): sequencing the most valuable type-strain genomes for metagenomic binning, comparative biology and taxonomic classification.</title>
        <authorList>
            <person name="Goeker M."/>
        </authorList>
    </citation>
    <scope>NUCLEOTIDE SEQUENCE [LARGE SCALE GENOMIC DNA]</scope>
    <source>
        <strain evidence="22 23">BW863</strain>
    </source>
</reference>
<comment type="catalytic activity">
    <reaction evidence="15 17 19">
        <text>(6S)-NADHX + ADP = AMP + phosphate + NADH + H(+)</text>
        <dbReference type="Rhea" id="RHEA:32223"/>
        <dbReference type="ChEBI" id="CHEBI:15378"/>
        <dbReference type="ChEBI" id="CHEBI:43474"/>
        <dbReference type="ChEBI" id="CHEBI:57945"/>
        <dbReference type="ChEBI" id="CHEBI:64074"/>
        <dbReference type="ChEBI" id="CHEBI:456215"/>
        <dbReference type="ChEBI" id="CHEBI:456216"/>
        <dbReference type="EC" id="4.2.1.136"/>
    </reaction>
</comment>
<comment type="function">
    <text evidence="17">Catalyzes the dehydration of the S-form of NAD(P)HX at the expense of ADP, which is converted to AMP. Together with NAD(P)HX epimerase, which catalyzes the epimerization of the S- and R-forms, the enzyme allows the repair of both epimers of NAD(P)HX, a damaged form of NAD(P)H that is a result of enzymatic or heat-dependent hydration.</text>
</comment>
<dbReference type="Gene3D" id="3.40.1190.20">
    <property type="match status" value="1"/>
</dbReference>
<dbReference type="PANTHER" id="PTHR12592">
    <property type="entry name" value="ATP-DEPENDENT (S)-NAD(P)H-HYDRATE DEHYDRATASE FAMILY MEMBER"/>
    <property type="match status" value="1"/>
</dbReference>
<keyword evidence="22" id="KW-0418">Kinase</keyword>
<feature type="domain" description="YjeF C-terminal" evidence="20">
    <location>
        <begin position="232"/>
        <end position="520"/>
    </location>
</feature>
<evidence type="ECO:0000259" key="20">
    <source>
        <dbReference type="PROSITE" id="PS51383"/>
    </source>
</evidence>
<dbReference type="SUPFAM" id="SSF53613">
    <property type="entry name" value="Ribokinase-like"/>
    <property type="match status" value="1"/>
</dbReference>
<dbReference type="PROSITE" id="PS51385">
    <property type="entry name" value="YJEF_N"/>
    <property type="match status" value="1"/>
</dbReference>
<evidence type="ECO:0000256" key="18">
    <source>
        <dbReference type="HAMAP-Rule" id="MF_01966"/>
    </source>
</evidence>
<gene>
    <name evidence="18" type="primary">nnrE</name>
    <name evidence="17" type="synonym">nnrD</name>
    <name evidence="22" type="ORF">DES32_1279</name>
</gene>
<dbReference type="GO" id="GO:0110051">
    <property type="term" value="P:metabolite repair"/>
    <property type="evidence" value="ECO:0007669"/>
    <property type="project" value="TreeGrafter"/>
</dbReference>
<organism evidence="22 23">
    <name type="scientific">Methylovirgula ligni</name>
    <dbReference type="NCBI Taxonomy" id="569860"/>
    <lineage>
        <taxon>Bacteria</taxon>
        <taxon>Pseudomonadati</taxon>
        <taxon>Pseudomonadota</taxon>
        <taxon>Alphaproteobacteria</taxon>
        <taxon>Hyphomicrobiales</taxon>
        <taxon>Beijerinckiaceae</taxon>
        <taxon>Methylovirgula</taxon>
    </lineage>
</organism>
<keyword evidence="22" id="KW-0808">Transferase</keyword>
<dbReference type="PROSITE" id="PS01050">
    <property type="entry name" value="YJEF_C_2"/>
    <property type="match status" value="1"/>
</dbReference>
<evidence type="ECO:0000256" key="2">
    <source>
        <dbReference type="ARBA" id="ARBA00000909"/>
    </source>
</evidence>
<dbReference type="OrthoDB" id="9806925at2"/>
<dbReference type="Proteomes" id="UP000256900">
    <property type="component" value="Unassembled WGS sequence"/>
</dbReference>
<evidence type="ECO:0000256" key="5">
    <source>
        <dbReference type="ARBA" id="ARBA00022723"/>
    </source>
</evidence>
<evidence type="ECO:0000256" key="1">
    <source>
        <dbReference type="ARBA" id="ARBA00000013"/>
    </source>
</evidence>
<evidence type="ECO:0000313" key="22">
    <source>
        <dbReference type="EMBL" id="REF87655.1"/>
    </source>
</evidence>
<dbReference type="AlphaFoldDB" id="A0A3D9YZ58"/>
<keyword evidence="10 17" id="KW-0520">NAD</keyword>
<dbReference type="PROSITE" id="PS51383">
    <property type="entry name" value="YJEF_C_3"/>
    <property type="match status" value="1"/>
</dbReference>
<dbReference type="NCBIfam" id="TIGR00197">
    <property type="entry name" value="yjeF_nterm"/>
    <property type="match status" value="1"/>
</dbReference>
<evidence type="ECO:0000256" key="16">
    <source>
        <dbReference type="ARBA" id="ARBA00049209"/>
    </source>
</evidence>
<dbReference type="InterPro" id="IPR000631">
    <property type="entry name" value="CARKD"/>
</dbReference>
<accession>A0A3D9YZ58</accession>
<evidence type="ECO:0000256" key="15">
    <source>
        <dbReference type="ARBA" id="ARBA00048238"/>
    </source>
</evidence>
<dbReference type="GO" id="GO:0016301">
    <property type="term" value="F:kinase activity"/>
    <property type="evidence" value="ECO:0007669"/>
    <property type="project" value="UniProtKB-KW"/>
</dbReference>
<evidence type="ECO:0000256" key="14">
    <source>
        <dbReference type="ARBA" id="ARBA00025153"/>
    </source>
</evidence>
<evidence type="ECO:0000259" key="21">
    <source>
        <dbReference type="PROSITE" id="PS51385"/>
    </source>
</evidence>
<dbReference type="InterPro" id="IPR030677">
    <property type="entry name" value="Nnr"/>
</dbReference>
<comment type="similarity">
    <text evidence="4 19">In the C-terminal section; belongs to the NnrD/CARKD family.</text>
</comment>
<feature type="binding site" evidence="17">
    <location>
        <begin position="436"/>
        <end position="440"/>
    </location>
    <ligand>
        <name>AMP</name>
        <dbReference type="ChEBI" id="CHEBI:456215"/>
    </ligand>
</feature>
<evidence type="ECO:0000256" key="13">
    <source>
        <dbReference type="ARBA" id="ARBA00023268"/>
    </source>
</evidence>
<dbReference type="EMBL" id="QUMO01000002">
    <property type="protein sequence ID" value="REF87655.1"/>
    <property type="molecule type" value="Genomic_DNA"/>
</dbReference>
<comment type="subunit">
    <text evidence="17">Homotetramer.</text>
</comment>
<sequence>MLPRFFPPELLTTAEMSTADRLAVAAGVPSATLMERAGTAIAKVTARLLPGRPMQASRIVVFCGPGNNGGDGFVAARYLKSEGYHVSVGLLGARDALKGDAAHAAQGWNGEVLPFDRVPLEEAHLAIAAIFGAGLARDIEGAAKTAILRLNEWARRTRKPVVAVDIPSGVDGSTGQVRGVAVEATQTVTFFRLKPGHLLLPGQMHCGEVSLADIGIPESVLATIKPQTFANEPALWGAHFPRPHIDGHKYKRGHALVLSGSLAHTGAARLAARGALRAGAGLVTVATPSDALPVHAAALTAIMTRVCDSAADLSELLTDARKNAIVMGPGLGVGEATRELVLTALAQPSQNEPRALVLDADALTSFAGEAMKLAAAIKASGKSVVLTPHDGEFAQLFSAKEGELRDHPQVERLASPSKLDRTRAGAALMGAVLLLKGADTVVADPAGRASINYGAPAWLATAGSGDVLSGIIGGLLAQAMPAFEAASAGAWLHAAAASEFGPGLIAEDIPEYLPPVLRRLLETEA</sequence>
<feature type="domain" description="YjeF N-terminal" evidence="21">
    <location>
        <begin position="16"/>
        <end position="222"/>
    </location>
</feature>
<keyword evidence="8 17" id="KW-0521">NADP</keyword>
<feature type="binding site" evidence="18">
    <location>
        <begin position="67"/>
        <end position="71"/>
    </location>
    <ligand>
        <name>(6S)-NADPHX</name>
        <dbReference type="ChEBI" id="CHEBI:64076"/>
    </ligand>
</feature>
<comment type="catalytic activity">
    <reaction evidence="16 17 19">
        <text>(6S)-NADPHX + ADP = AMP + phosphate + NADPH + H(+)</text>
        <dbReference type="Rhea" id="RHEA:32235"/>
        <dbReference type="ChEBI" id="CHEBI:15378"/>
        <dbReference type="ChEBI" id="CHEBI:43474"/>
        <dbReference type="ChEBI" id="CHEBI:57783"/>
        <dbReference type="ChEBI" id="CHEBI:64076"/>
        <dbReference type="ChEBI" id="CHEBI:456215"/>
        <dbReference type="ChEBI" id="CHEBI:456216"/>
        <dbReference type="EC" id="4.2.1.136"/>
    </reaction>
</comment>
<feature type="binding site" evidence="18">
    <location>
        <position position="68"/>
    </location>
    <ligand>
        <name>K(+)</name>
        <dbReference type="ChEBI" id="CHEBI:29103"/>
    </ligand>
</feature>
<dbReference type="InterPro" id="IPR036652">
    <property type="entry name" value="YjeF_N_dom_sf"/>
</dbReference>
<keyword evidence="9 18" id="KW-0630">Potassium</keyword>
<dbReference type="GO" id="GO:0052855">
    <property type="term" value="F:ADP-dependent NAD(P)H-hydrate dehydratase activity"/>
    <property type="evidence" value="ECO:0007669"/>
    <property type="project" value="UniProtKB-UniRule"/>
</dbReference>
<dbReference type="HAMAP" id="MF_01965">
    <property type="entry name" value="NADHX_dehydratase"/>
    <property type="match status" value="1"/>
</dbReference>
<dbReference type="InterPro" id="IPR017953">
    <property type="entry name" value="Carbohydrate_kinase_pred_CS"/>
</dbReference>
<evidence type="ECO:0000256" key="8">
    <source>
        <dbReference type="ARBA" id="ARBA00022857"/>
    </source>
</evidence>
<comment type="function">
    <text evidence="14 19">Bifunctional enzyme that catalyzes the epimerization of the S- and R-forms of NAD(P)HX and the dehydration of the S-form of NAD(P)HX at the expense of ADP, which is converted to AMP. This allows the repair of both epimers of NAD(P)HX, a damaged form of NAD(P)H that is a result of enzymatic or heat-dependent hydration.</text>
</comment>
<dbReference type="GO" id="GO:0046496">
    <property type="term" value="P:nicotinamide nucleotide metabolic process"/>
    <property type="evidence" value="ECO:0007669"/>
    <property type="project" value="UniProtKB-UniRule"/>
</dbReference>
<feature type="binding site" evidence="17">
    <location>
        <position position="267"/>
    </location>
    <ligand>
        <name>(6S)-NADPHX</name>
        <dbReference type="ChEBI" id="CHEBI:64076"/>
    </ligand>
</feature>
<comment type="catalytic activity">
    <reaction evidence="1 18 19">
        <text>(6R)-NADHX = (6S)-NADHX</text>
        <dbReference type="Rhea" id="RHEA:32215"/>
        <dbReference type="ChEBI" id="CHEBI:64074"/>
        <dbReference type="ChEBI" id="CHEBI:64075"/>
        <dbReference type="EC" id="5.1.99.6"/>
    </reaction>
</comment>